<evidence type="ECO:0000313" key="1">
    <source>
        <dbReference type="EMBL" id="TKS56780.1"/>
    </source>
</evidence>
<gene>
    <name evidence="1" type="ORF">FCN74_07065</name>
</gene>
<accession>A0A4U5TRB1</accession>
<protein>
    <submittedName>
        <fullName evidence="1">Uncharacterized protein</fullName>
    </submittedName>
</protein>
<proteinExistence type="predicted"/>
<sequence>MTTNYQKISEEIKLKDGFYHPKYSAKRLAISEEDFIEKVDKAQLKYVGLLDEHTLINQLHSKTKDTFDIILENTLLNRQFQETNNLLFYHWYERKYNKNVINNEVLYTLNISSIIPWYNKFTKKDISRNIYDKLEKHFESSQFPGFSIYYEYYYKFFPNIEKFTFEEFKRKQFLNYLLGLFPEIVAIDYKNKKKLWRITDSKLEFYGDDGHHMTTMDRKNKYNAVTYNNNDLPCFYPSKIGEKNYEYYKIDLPETHTPLFKIVKFKIRSIENEIREERELPKIGEGWISETLLFYKIKKSLKNYIVVHHGSPEWLGLQHFDIFIPELNIAIEYQGTQHQKPIEYFGGETAFKKGQERDERKKRLCEENNCTLYYVYPDDDIDKFVKELKENIN</sequence>
<comment type="caution">
    <text evidence="1">The sequence shown here is derived from an EMBL/GenBank/DDBJ whole genome shotgun (WGS) entry which is preliminary data.</text>
</comment>
<dbReference type="EMBL" id="SWMU01000002">
    <property type="protein sequence ID" value="TKS56780.1"/>
    <property type="molecule type" value="Genomic_DNA"/>
</dbReference>
<organism evidence="1 2">
    <name type="scientific">Mesohalobacter halotolerans</name>
    <dbReference type="NCBI Taxonomy" id="1883405"/>
    <lineage>
        <taxon>Bacteria</taxon>
        <taxon>Pseudomonadati</taxon>
        <taxon>Bacteroidota</taxon>
        <taxon>Flavobacteriia</taxon>
        <taxon>Flavobacteriales</taxon>
        <taxon>Flavobacteriaceae</taxon>
        <taxon>Mesohalobacter</taxon>
    </lineage>
</organism>
<evidence type="ECO:0000313" key="2">
    <source>
        <dbReference type="Proteomes" id="UP000306552"/>
    </source>
</evidence>
<name>A0A4U5TRB1_9FLAO</name>
<dbReference type="AlphaFoldDB" id="A0A4U5TRB1"/>
<keyword evidence="2" id="KW-1185">Reference proteome</keyword>
<dbReference type="RefSeq" id="WP_138931882.1">
    <property type="nucleotide sequence ID" value="NZ_SWMU01000002.1"/>
</dbReference>
<reference evidence="1 2" key="1">
    <citation type="submission" date="2019-04" db="EMBL/GenBank/DDBJ databases">
        <title>Psychroflexus halotolerans sp. nov., isolated from a marine solar saltern.</title>
        <authorList>
            <person name="Feng X."/>
        </authorList>
    </citation>
    <scope>NUCLEOTIDE SEQUENCE [LARGE SCALE GENOMIC DNA]</scope>
    <source>
        <strain evidence="1 2">WDS2C27</strain>
    </source>
</reference>
<dbReference type="OrthoDB" id="1272986at2"/>
<dbReference type="Gene3D" id="3.40.960.10">
    <property type="entry name" value="VSR Endonuclease"/>
    <property type="match status" value="1"/>
</dbReference>
<dbReference type="Proteomes" id="UP000306552">
    <property type="component" value="Unassembled WGS sequence"/>
</dbReference>